<evidence type="ECO:0000313" key="3">
    <source>
        <dbReference type="Proteomes" id="UP000255279"/>
    </source>
</evidence>
<gene>
    <name evidence="1" type="ORF">NCTC10293_01596</name>
    <name evidence="2" type="ORF">NCTC10293_02069</name>
</gene>
<dbReference type="AlphaFoldDB" id="A0A378R8E9"/>
<accession>A0A378R8E9</accession>
<reference evidence="1 3" key="1">
    <citation type="submission" date="2018-06" db="EMBL/GenBank/DDBJ databases">
        <authorList>
            <consortium name="Pathogen Informatics"/>
            <person name="Doyle S."/>
        </authorList>
    </citation>
    <scope>NUCLEOTIDE SEQUENCE [LARGE SCALE GENOMIC DNA]</scope>
    <source>
        <strain evidence="1 3">NCTC10293</strain>
    </source>
</reference>
<dbReference type="EMBL" id="UGQE01000004">
    <property type="protein sequence ID" value="STZ14009.1"/>
    <property type="molecule type" value="Genomic_DNA"/>
</dbReference>
<dbReference type="RefSeq" id="WP_158078971.1">
    <property type="nucleotide sequence ID" value="NZ_CAACXO010000052.1"/>
</dbReference>
<organism evidence="1 3">
    <name type="scientific">Moraxella caviae</name>
    <dbReference type="NCBI Taxonomy" id="34060"/>
    <lineage>
        <taxon>Bacteria</taxon>
        <taxon>Pseudomonadati</taxon>
        <taxon>Pseudomonadota</taxon>
        <taxon>Gammaproteobacteria</taxon>
        <taxon>Moraxellales</taxon>
        <taxon>Moraxellaceae</taxon>
        <taxon>Moraxella</taxon>
    </lineage>
</organism>
<proteinExistence type="predicted"/>
<name>A0A378R8E9_9GAMM</name>
<evidence type="ECO:0000313" key="1">
    <source>
        <dbReference type="EMBL" id="STZ14009.1"/>
    </source>
</evidence>
<dbReference type="EMBL" id="UGQE01000004">
    <property type="protein sequence ID" value="STZ14475.1"/>
    <property type="molecule type" value="Genomic_DNA"/>
</dbReference>
<dbReference type="Proteomes" id="UP000255279">
    <property type="component" value="Unassembled WGS sequence"/>
</dbReference>
<sequence>MYQDKHLTQLTILYLEALERIKTLEAINKMHTDELQRLKGESGLTQFIPPELRGKA</sequence>
<protein>
    <submittedName>
        <fullName evidence="1">Uncharacterized protein</fullName>
    </submittedName>
</protein>
<evidence type="ECO:0000313" key="2">
    <source>
        <dbReference type="EMBL" id="STZ14475.1"/>
    </source>
</evidence>